<protein>
    <submittedName>
        <fullName evidence="2">BLUF domain-containing protein</fullName>
    </submittedName>
</protein>
<dbReference type="Pfam" id="PF04940">
    <property type="entry name" value="BLUF"/>
    <property type="match status" value="1"/>
</dbReference>
<dbReference type="SUPFAM" id="SSF54975">
    <property type="entry name" value="Acylphosphatase/BLUF domain-like"/>
    <property type="match status" value="1"/>
</dbReference>
<name>A0ABT3GYU5_9RHOB</name>
<feature type="domain" description="BLUF" evidence="1">
    <location>
        <begin position="1"/>
        <end position="92"/>
    </location>
</feature>
<dbReference type="PROSITE" id="PS50925">
    <property type="entry name" value="BLUF"/>
    <property type="match status" value="1"/>
</dbReference>
<dbReference type="InterPro" id="IPR036046">
    <property type="entry name" value="Acylphosphatase-like_dom_sf"/>
</dbReference>
<dbReference type="Gene3D" id="3.30.70.100">
    <property type="match status" value="1"/>
</dbReference>
<gene>
    <name evidence="2" type="ORF">OKW52_10795</name>
</gene>
<dbReference type="SMART" id="SM01034">
    <property type="entry name" value="BLUF"/>
    <property type="match status" value="1"/>
</dbReference>
<sequence length="142" mass="15992">MHHLAYVSRSLTPLDPLMLDDILDVSVRNNQRDGITGVLMYHDQLFFQVLEGGKQVVEHCYERIKTDLRHSGVSLIWSHMVEARAFAEWAMGYAGPEEIGAYSDDSFHSLADILLSKDTVPASECVALSLARLMYKDFKDCG</sequence>
<evidence type="ECO:0000259" key="1">
    <source>
        <dbReference type="PROSITE" id="PS50925"/>
    </source>
</evidence>
<dbReference type="RefSeq" id="WP_264505707.1">
    <property type="nucleotide sequence ID" value="NZ_JAPDFL010000001.1"/>
</dbReference>
<reference evidence="2 3" key="1">
    <citation type="submission" date="2022-10" db="EMBL/GenBank/DDBJ databases">
        <title>Pararhodobacter sp. nov., isolated from marine algae.</title>
        <authorList>
            <person name="Choi B.J."/>
            <person name="Kim J.M."/>
            <person name="Lee J.K."/>
            <person name="Choi D.G."/>
            <person name="Jeon C.O."/>
        </authorList>
    </citation>
    <scope>NUCLEOTIDE SEQUENCE [LARGE SCALE GENOMIC DNA]</scope>
    <source>
        <strain evidence="2 3">ZQ420</strain>
    </source>
</reference>
<dbReference type="Proteomes" id="UP001208938">
    <property type="component" value="Unassembled WGS sequence"/>
</dbReference>
<dbReference type="InterPro" id="IPR007024">
    <property type="entry name" value="BLUF_domain"/>
</dbReference>
<accession>A0ABT3GYU5</accession>
<organism evidence="2 3">
    <name type="scientific">Pararhodobacter zhoushanensis</name>
    <dbReference type="NCBI Taxonomy" id="2479545"/>
    <lineage>
        <taxon>Bacteria</taxon>
        <taxon>Pseudomonadati</taxon>
        <taxon>Pseudomonadota</taxon>
        <taxon>Alphaproteobacteria</taxon>
        <taxon>Rhodobacterales</taxon>
        <taxon>Paracoccaceae</taxon>
        <taxon>Pararhodobacter</taxon>
    </lineage>
</organism>
<keyword evidence="3" id="KW-1185">Reference proteome</keyword>
<proteinExistence type="predicted"/>
<comment type="caution">
    <text evidence="2">The sequence shown here is derived from an EMBL/GenBank/DDBJ whole genome shotgun (WGS) entry which is preliminary data.</text>
</comment>
<dbReference type="EMBL" id="JAPDFL010000001">
    <property type="protein sequence ID" value="MCW1932729.1"/>
    <property type="molecule type" value="Genomic_DNA"/>
</dbReference>
<evidence type="ECO:0000313" key="3">
    <source>
        <dbReference type="Proteomes" id="UP001208938"/>
    </source>
</evidence>
<evidence type="ECO:0000313" key="2">
    <source>
        <dbReference type="EMBL" id="MCW1932729.1"/>
    </source>
</evidence>